<organism evidence="1 2">
    <name type="scientific">Pseudomonas abyssi</name>
    <dbReference type="NCBI Taxonomy" id="170540"/>
    <lineage>
        <taxon>Bacteria</taxon>
        <taxon>Pseudomonadati</taxon>
        <taxon>Pseudomonadota</taxon>
        <taxon>Gammaproteobacteria</taxon>
        <taxon>Pseudomonadales</taxon>
        <taxon>Pseudomonadaceae</taxon>
        <taxon>Pseudomonas</taxon>
    </lineage>
</organism>
<dbReference type="AlphaFoldDB" id="A0A2A3MJR6"/>
<name>A0A2A3MJR6_9PSED</name>
<dbReference type="CDD" id="cd07812">
    <property type="entry name" value="SRPBCC"/>
    <property type="match status" value="1"/>
</dbReference>
<dbReference type="EMBL" id="NTMR01000009">
    <property type="protein sequence ID" value="PBK04794.1"/>
    <property type="molecule type" value="Genomic_DNA"/>
</dbReference>
<reference evidence="1 2" key="1">
    <citation type="submission" date="2017-09" db="EMBL/GenBank/DDBJ databases">
        <title>Pseudomonas abyssi sp. nov. isolated from Abyssopelagic Water.</title>
        <authorList>
            <person name="Wei Y."/>
        </authorList>
    </citation>
    <scope>NUCLEOTIDE SEQUENCE [LARGE SCALE GENOMIC DNA]</scope>
    <source>
        <strain evidence="1 2">MT5</strain>
    </source>
</reference>
<dbReference type="SUPFAM" id="SSF55961">
    <property type="entry name" value="Bet v1-like"/>
    <property type="match status" value="1"/>
</dbReference>
<dbReference type="RefSeq" id="WP_096004092.1">
    <property type="nucleotide sequence ID" value="NZ_NTMR01000009.1"/>
</dbReference>
<evidence type="ECO:0000313" key="2">
    <source>
        <dbReference type="Proteomes" id="UP000242313"/>
    </source>
</evidence>
<dbReference type="InterPro" id="IPR019587">
    <property type="entry name" value="Polyketide_cyclase/dehydratase"/>
</dbReference>
<accession>A0A2A3MJR6</accession>
<protein>
    <submittedName>
        <fullName evidence="1">Polyketide cyclase/dehydrase</fullName>
    </submittedName>
</protein>
<sequence>MALIEYELTVNAPHPVVYAASQDYSVRYQWDPFPERIELLGCATEVGIGVRTLVVAKSGLTMEVEFVQVAPPTTAAIVMTKGPAFIKSFAGSWVFKPLSCGTTKAKFRYVIKTKKWAIPVISEYVASLYFKRVVKARLNGLKQYCEQGA</sequence>
<dbReference type="Pfam" id="PF10604">
    <property type="entry name" value="Polyketide_cyc2"/>
    <property type="match status" value="1"/>
</dbReference>
<proteinExistence type="predicted"/>
<dbReference type="InterPro" id="IPR023393">
    <property type="entry name" value="START-like_dom_sf"/>
</dbReference>
<evidence type="ECO:0000313" key="1">
    <source>
        <dbReference type="EMBL" id="PBK04794.1"/>
    </source>
</evidence>
<gene>
    <name evidence="1" type="ORF">CNQ84_06475</name>
</gene>
<comment type="caution">
    <text evidence="1">The sequence shown here is derived from an EMBL/GenBank/DDBJ whole genome shotgun (WGS) entry which is preliminary data.</text>
</comment>
<keyword evidence="2" id="KW-1185">Reference proteome</keyword>
<dbReference type="Gene3D" id="3.30.530.20">
    <property type="match status" value="1"/>
</dbReference>
<dbReference type="Proteomes" id="UP000242313">
    <property type="component" value="Unassembled WGS sequence"/>
</dbReference>